<evidence type="ECO:0000256" key="1">
    <source>
        <dbReference type="ARBA" id="ARBA00004123"/>
    </source>
</evidence>
<dbReference type="EMBL" id="KI913961">
    <property type="protein sequence ID" value="ETW02627.1"/>
    <property type="molecule type" value="Genomic_DNA"/>
</dbReference>
<evidence type="ECO:0000256" key="2">
    <source>
        <dbReference type="ARBA" id="ARBA00009072"/>
    </source>
</evidence>
<reference evidence="5" key="1">
    <citation type="submission" date="2013-12" db="EMBL/GenBank/DDBJ databases">
        <title>The Genome Sequence of Aphanomyces invadans NJM9701.</title>
        <authorList>
            <consortium name="The Broad Institute Genomics Platform"/>
            <person name="Russ C."/>
            <person name="Tyler B."/>
            <person name="van West P."/>
            <person name="Dieguez-Uribeondo J."/>
            <person name="Young S.K."/>
            <person name="Zeng Q."/>
            <person name="Gargeya S."/>
            <person name="Fitzgerald M."/>
            <person name="Abouelleil A."/>
            <person name="Alvarado L."/>
            <person name="Chapman S.B."/>
            <person name="Gainer-Dewar J."/>
            <person name="Goldberg J."/>
            <person name="Griggs A."/>
            <person name="Gujja S."/>
            <person name="Hansen M."/>
            <person name="Howarth C."/>
            <person name="Imamovic A."/>
            <person name="Ireland A."/>
            <person name="Larimer J."/>
            <person name="McCowan C."/>
            <person name="Murphy C."/>
            <person name="Pearson M."/>
            <person name="Poon T.W."/>
            <person name="Priest M."/>
            <person name="Roberts A."/>
            <person name="Saif S."/>
            <person name="Shea T."/>
            <person name="Sykes S."/>
            <person name="Wortman J."/>
            <person name="Nusbaum C."/>
            <person name="Birren B."/>
        </authorList>
    </citation>
    <scope>NUCLEOTIDE SEQUENCE [LARGE SCALE GENOMIC DNA]</scope>
    <source>
        <strain evidence="5">NJM9701</strain>
    </source>
</reference>
<dbReference type="GO" id="GO:0071013">
    <property type="term" value="C:catalytic step 2 spliceosome"/>
    <property type="evidence" value="ECO:0007669"/>
    <property type="project" value="TreeGrafter"/>
</dbReference>
<evidence type="ECO:0000313" key="5">
    <source>
        <dbReference type="EMBL" id="ETW02627.1"/>
    </source>
</evidence>
<accession>A0A024U9Q6</accession>
<comment type="similarity">
    <text evidence="2">Belongs to the ESS2 family.</text>
</comment>
<feature type="compositionally biased region" description="Low complexity" evidence="4">
    <location>
        <begin position="64"/>
        <end position="76"/>
    </location>
</feature>
<gene>
    <name evidence="5" type="ORF">H310_06092</name>
</gene>
<evidence type="ECO:0000256" key="4">
    <source>
        <dbReference type="SAM" id="MobiDB-lite"/>
    </source>
</evidence>
<dbReference type="STRING" id="157072.A0A024U9Q6"/>
<organism evidence="5">
    <name type="scientific">Aphanomyces invadans</name>
    <dbReference type="NCBI Taxonomy" id="157072"/>
    <lineage>
        <taxon>Eukaryota</taxon>
        <taxon>Sar</taxon>
        <taxon>Stramenopiles</taxon>
        <taxon>Oomycota</taxon>
        <taxon>Saprolegniomycetes</taxon>
        <taxon>Saprolegniales</taxon>
        <taxon>Verrucalvaceae</taxon>
        <taxon>Aphanomyces</taxon>
    </lineage>
</organism>
<dbReference type="PANTHER" id="PTHR12940:SF0">
    <property type="entry name" value="SPLICING FACTOR ESS-2 HOMOLOG"/>
    <property type="match status" value="1"/>
</dbReference>
<dbReference type="eggNOG" id="KOG2627">
    <property type="taxonomic scope" value="Eukaryota"/>
</dbReference>
<keyword evidence="3" id="KW-0539">Nucleus</keyword>
<dbReference type="GeneID" id="20083142"/>
<dbReference type="OrthoDB" id="19679at2759"/>
<comment type="subcellular location">
    <subcellularLocation>
        <location evidence="1">Nucleus</location>
    </subcellularLocation>
</comment>
<feature type="region of interest" description="Disordered" evidence="4">
    <location>
        <begin position="63"/>
        <end position="129"/>
    </location>
</feature>
<proteinExistence type="inferred from homology"/>
<dbReference type="AlphaFoldDB" id="A0A024U9Q6"/>
<dbReference type="PANTHER" id="PTHR12940">
    <property type="entry name" value="ES-2 PROTEIN - RELATED"/>
    <property type="match status" value="1"/>
</dbReference>
<sequence length="460" mass="51044">MAQSLSKKHILDEDEYVDALDKIIERDFFPDLERLKHQAMWLDAVASNNPRLIQEAREYLINQRSSQEASRSSSHPESLRKSRTPIVETCESSWDQPTPPRASQGVQVDNGADETPSITPSTAGASHPTSSMTLNEFIAKHTSEDNAAFEELQEKAINDHKRKYHWAYDDPANRGDAKLHLLNDGTWISRERRQLMDKACDTKLTLEDSRPAVPDTWRYRVRNPLHFPPDLDTSRSICKVPPVSDLAGSSVLQLENGDTTSTTMPLLKGGSDEGSVIVVAKRTKRTGAAPKQPMETVYANSRFRSAFLSAQDAASDVNPLNEEVKDFVPMTPLLVPGGPDAASPMITWGSIDATPMILRDDVAATDTKPGRPTFVIKESSAREKLAHAMDAKNKQRSKARQTPSRHKTPTPLFSNKYTPTPLKSGLRTPSLMFGNDMQLRASYSTPARLPPRPPSSSKRP</sequence>
<dbReference type="RefSeq" id="XP_008869232.1">
    <property type="nucleotide sequence ID" value="XM_008871010.1"/>
</dbReference>
<name>A0A024U9Q6_9STRA</name>
<dbReference type="InterPro" id="IPR019148">
    <property type="entry name" value="Nuclear_protein_DGCR14_ESS-2"/>
</dbReference>
<dbReference type="VEuPathDB" id="FungiDB:H310_06092"/>
<evidence type="ECO:0000256" key="3">
    <source>
        <dbReference type="ARBA" id="ARBA00023242"/>
    </source>
</evidence>
<dbReference type="Pfam" id="PF09751">
    <property type="entry name" value="Es2"/>
    <property type="match status" value="1"/>
</dbReference>
<evidence type="ECO:0008006" key="6">
    <source>
        <dbReference type="Google" id="ProtNLM"/>
    </source>
</evidence>
<feature type="compositionally biased region" description="Basic and acidic residues" evidence="4">
    <location>
        <begin position="380"/>
        <end position="393"/>
    </location>
</feature>
<feature type="compositionally biased region" description="Basic residues" evidence="4">
    <location>
        <begin position="394"/>
        <end position="408"/>
    </location>
</feature>
<protein>
    <recommendedName>
        <fullName evidence="6">Nuclear protein Es2</fullName>
    </recommendedName>
</protein>
<feature type="compositionally biased region" description="Polar residues" evidence="4">
    <location>
        <begin position="116"/>
        <end position="129"/>
    </location>
</feature>
<feature type="region of interest" description="Disordered" evidence="4">
    <location>
        <begin position="380"/>
        <end position="460"/>
    </location>
</feature>